<dbReference type="AlphaFoldDB" id="A0A0E9QX42"/>
<proteinExistence type="predicted"/>
<reference evidence="1" key="1">
    <citation type="submission" date="2014-11" db="EMBL/GenBank/DDBJ databases">
        <authorList>
            <person name="Amaro Gonzalez C."/>
        </authorList>
    </citation>
    <scope>NUCLEOTIDE SEQUENCE</scope>
</reference>
<name>A0A0E9QX42_ANGAN</name>
<sequence>MQLYTLKVFLFYVYIRYINRVHDRPFTKTDIHTIHLSESWSSVFLVYSPDNFVFNNYFFLFCMGNV</sequence>
<evidence type="ECO:0000313" key="1">
    <source>
        <dbReference type="EMBL" id="JAH21042.1"/>
    </source>
</evidence>
<reference evidence="1" key="2">
    <citation type="journal article" date="2015" name="Fish Shellfish Immunol.">
        <title>Early steps in the European eel (Anguilla anguilla)-Vibrio vulnificus interaction in the gills: Role of the RtxA13 toxin.</title>
        <authorList>
            <person name="Callol A."/>
            <person name="Pajuelo D."/>
            <person name="Ebbesson L."/>
            <person name="Teles M."/>
            <person name="MacKenzie S."/>
            <person name="Amaro C."/>
        </authorList>
    </citation>
    <scope>NUCLEOTIDE SEQUENCE</scope>
</reference>
<protein>
    <submittedName>
        <fullName evidence="1">Uncharacterized protein</fullName>
    </submittedName>
</protein>
<accession>A0A0E9QX42</accession>
<dbReference type="EMBL" id="GBXM01087535">
    <property type="protein sequence ID" value="JAH21042.1"/>
    <property type="molecule type" value="Transcribed_RNA"/>
</dbReference>
<organism evidence="1">
    <name type="scientific">Anguilla anguilla</name>
    <name type="common">European freshwater eel</name>
    <name type="synonym">Muraena anguilla</name>
    <dbReference type="NCBI Taxonomy" id="7936"/>
    <lineage>
        <taxon>Eukaryota</taxon>
        <taxon>Metazoa</taxon>
        <taxon>Chordata</taxon>
        <taxon>Craniata</taxon>
        <taxon>Vertebrata</taxon>
        <taxon>Euteleostomi</taxon>
        <taxon>Actinopterygii</taxon>
        <taxon>Neopterygii</taxon>
        <taxon>Teleostei</taxon>
        <taxon>Anguilliformes</taxon>
        <taxon>Anguillidae</taxon>
        <taxon>Anguilla</taxon>
    </lineage>
</organism>